<accession>A0A5E4QPM0</accession>
<dbReference type="Gene3D" id="3.40.390.10">
    <property type="entry name" value="Collagenase (Catalytic Domain)"/>
    <property type="match status" value="1"/>
</dbReference>
<dbReference type="GO" id="GO:0008237">
    <property type="term" value="F:metallopeptidase activity"/>
    <property type="evidence" value="ECO:0007669"/>
    <property type="project" value="InterPro"/>
</dbReference>
<dbReference type="InterPro" id="IPR024079">
    <property type="entry name" value="MetalloPept_cat_dom_sf"/>
</dbReference>
<proteinExistence type="predicted"/>
<name>A0A5E4QPM0_9NEOP</name>
<dbReference type="Proteomes" id="UP000324832">
    <property type="component" value="Unassembled WGS sequence"/>
</dbReference>
<evidence type="ECO:0000313" key="1">
    <source>
        <dbReference type="EMBL" id="VVD00307.1"/>
    </source>
</evidence>
<sequence>MRILGKEHLLEKAPEQSWLSSIPYDFQSATHAPANFICSSCELGASTVQPIQDHLWQRSLVMGHNSELTGSDIKTVHLLYSDQCRARIGTDL</sequence>
<gene>
    <name evidence="1" type="ORF">LSINAPIS_LOCUS10978</name>
</gene>
<protein>
    <submittedName>
        <fullName evidence="1">Uncharacterized protein</fullName>
    </submittedName>
</protein>
<dbReference type="EMBL" id="FZQP02004623">
    <property type="protein sequence ID" value="VVD00307.1"/>
    <property type="molecule type" value="Genomic_DNA"/>
</dbReference>
<evidence type="ECO:0000313" key="2">
    <source>
        <dbReference type="Proteomes" id="UP000324832"/>
    </source>
</evidence>
<keyword evidence="2" id="KW-1185">Reference proteome</keyword>
<dbReference type="AlphaFoldDB" id="A0A5E4QPM0"/>
<reference evidence="1 2" key="1">
    <citation type="submission" date="2017-07" db="EMBL/GenBank/DDBJ databases">
        <authorList>
            <person name="Talla V."/>
            <person name="Backstrom N."/>
        </authorList>
    </citation>
    <scope>NUCLEOTIDE SEQUENCE [LARGE SCALE GENOMIC DNA]</scope>
</reference>
<organism evidence="1 2">
    <name type="scientific">Leptidea sinapis</name>
    <dbReference type="NCBI Taxonomy" id="189913"/>
    <lineage>
        <taxon>Eukaryota</taxon>
        <taxon>Metazoa</taxon>
        <taxon>Ecdysozoa</taxon>
        <taxon>Arthropoda</taxon>
        <taxon>Hexapoda</taxon>
        <taxon>Insecta</taxon>
        <taxon>Pterygota</taxon>
        <taxon>Neoptera</taxon>
        <taxon>Endopterygota</taxon>
        <taxon>Lepidoptera</taxon>
        <taxon>Glossata</taxon>
        <taxon>Ditrysia</taxon>
        <taxon>Papilionoidea</taxon>
        <taxon>Pieridae</taxon>
        <taxon>Dismorphiinae</taxon>
        <taxon>Leptidea</taxon>
    </lineage>
</organism>